<sequence>MFSFNDQFSTAAKANFEAQLSALTALTTKAFEGVEKIVDLNLNAAKASLEDSAVTSRQLLASKDPQEFFSLFVAQFQPTAAKTIAYNRHFATIAAGLQADLTKATEEQIAETSRKVSDLVEDISKNAPQGSKNLFGGDLFGGIKTSLGTLTAGYEQFSKTSKQAAEVIEANFNNAVNQFTQAAEKTAATATAAANRARKA</sequence>
<protein>
    <submittedName>
        <fullName evidence="2">Phasin family protein</fullName>
    </submittedName>
</protein>
<dbReference type="InterPro" id="IPR018968">
    <property type="entry name" value="Phasin"/>
</dbReference>
<dbReference type="Pfam" id="PF09361">
    <property type="entry name" value="Phasin_2"/>
    <property type="match status" value="1"/>
</dbReference>
<dbReference type="EMBL" id="FZOT01000015">
    <property type="protein sequence ID" value="SNT15259.1"/>
    <property type="molecule type" value="Genomic_DNA"/>
</dbReference>
<name>A0A239KCA7_9BURK</name>
<feature type="domain" description="Phasin" evidence="1">
    <location>
        <begin position="7"/>
        <end position="109"/>
    </location>
</feature>
<gene>
    <name evidence="2" type="ORF">SAMN06265795_11571</name>
</gene>
<evidence type="ECO:0000259" key="1">
    <source>
        <dbReference type="Pfam" id="PF09361"/>
    </source>
</evidence>
<reference evidence="2 3" key="1">
    <citation type="submission" date="2017-06" db="EMBL/GenBank/DDBJ databases">
        <authorList>
            <person name="Kim H.J."/>
            <person name="Triplett B.A."/>
        </authorList>
    </citation>
    <scope>NUCLEOTIDE SEQUENCE [LARGE SCALE GENOMIC DNA]</scope>
    <source>
        <strain evidence="2 3">U15</strain>
    </source>
</reference>
<dbReference type="OrthoDB" id="5298576at2"/>
<organism evidence="2 3">
    <name type="scientific">Noviherbaspirillum humi</name>
    <dbReference type="NCBI Taxonomy" id="1688639"/>
    <lineage>
        <taxon>Bacteria</taxon>
        <taxon>Pseudomonadati</taxon>
        <taxon>Pseudomonadota</taxon>
        <taxon>Betaproteobacteria</taxon>
        <taxon>Burkholderiales</taxon>
        <taxon>Oxalobacteraceae</taxon>
        <taxon>Noviherbaspirillum</taxon>
    </lineage>
</organism>
<evidence type="ECO:0000313" key="3">
    <source>
        <dbReference type="Proteomes" id="UP000198284"/>
    </source>
</evidence>
<proteinExistence type="predicted"/>
<dbReference type="NCBIfam" id="TIGR01841">
    <property type="entry name" value="phasin"/>
    <property type="match status" value="1"/>
</dbReference>
<dbReference type="RefSeq" id="WP_089400819.1">
    <property type="nucleotide sequence ID" value="NZ_FZOT01000015.1"/>
</dbReference>
<dbReference type="Proteomes" id="UP000198284">
    <property type="component" value="Unassembled WGS sequence"/>
</dbReference>
<dbReference type="AlphaFoldDB" id="A0A239KCA7"/>
<evidence type="ECO:0000313" key="2">
    <source>
        <dbReference type="EMBL" id="SNT15259.1"/>
    </source>
</evidence>
<keyword evidence="3" id="KW-1185">Reference proteome</keyword>
<accession>A0A239KCA7</accession>
<dbReference type="InterPro" id="IPR010127">
    <property type="entry name" value="Phasin_subfam-1"/>
</dbReference>